<reference evidence="3 4" key="1">
    <citation type="submission" date="2020-07" db="EMBL/GenBank/DDBJ databases">
        <title>Genomic analyses of the natural microbiome of Caenorhabditis elegans.</title>
        <authorList>
            <person name="Samuel B."/>
        </authorList>
    </citation>
    <scope>NUCLEOTIDE SEQUENCE [LARGE SCALE GENOMIC DNA]</scope>
    <source>
        <strain evidence="3 4">BIGb0408</strain>
    </source>
</reference>
<comment type="caution">
    <text evidence="3">The sequence shown here is derived from an EMBL/GenBank/DDBJ whole genome shotgun (WGS) entry which is preliminary data.</text>
</comment>
<keyword evidence="2" id="KW-1133">Transmembrane helix</keyword>
<protein>
    <submittedName>
        <fullName evidence="3">Uncharacterized protein</fullName>
    </submittedName>
</protein>
<dbReference type="EMBL" id="JACBYV010000001">
    <property type="protein sequence ID" value="NYH73969.1"/>
    <property type="molecule type" value="Genomic_DNA"/>
</dbReference>
<accession>A0A7Z0BQJ3</accession>
<keyword evidence="4" id="KW-1185">Reference proteome</keyword>
<sequence length="137" mass="14957">MLKRPKQTPCGHTGEPTSSTVNGRRRNPRALVACLAYNLFNSALFSLFVREALMIRGDGPGGFGELILKLLMSHMALALLALGLIASFKVFCTEKRGWGSITACVVATLVLIGFSAIAVAEACMDDRGHCRNWHWYT</sequence>
<name>A0A7Z0BQJ3_9GAMM</name>
<feature type="region of interest" description="Disordered" evidence="1">
    <location>
        <begin position="1"/>
        <end position="24"/>
    </location>
</feature>
<dbReference type="RefSeq" id="WP_179538756.1">
    <property type="nucleotide sequence ID" value="NZ_JACBYV010000001.1"/>
</dbReference>
<dbReference type="Proteomes" id="UP000578688">
    <property type="component" value="Unassembled WGS sequence"/>
</dbReference>
<organism evidence="3 4">
    <name type="scientific">Phytopseudomonas flavescens</name>
    <dbReference type="NCBI Taxonomy" id="29435"/>
    <lineage>
        <taxon>Bacteria</taxon>
        <taxon>Pseudomonadati</taxon>
        <taxon>Pseudomonadota</taxon>
        <taxon>Gammaproteobacteria</taxon>
        <taxon>Pseudomonadales</taxon>
        <taxon>Pseudomonadaceae</taxon>
        <taxon>Phytopseudomonas</taxon>
    </lineage>
</organism>
<dbReference type="AlphaFoldDB" id="A0A7Z0BQJ3"/>
<evidence type="ECO:0000313" key="3">
    <source>
        <dbReference type="EMBL" id="NYH73969.1"/>
    </source>
</evidence>
<evidence type="ECO:0000256" key="1">
    <source>
        <dbReference type="SAM" id="MobiDB-lite"/>
    </source>
</evidence>
<gene>
    <name evidence="3" type="ORF">FHR27_002579</name>
</gene>
<proteinExistence type="predicted"/>
<feature type="transmembrane region" description="Helical" evidence="2">
    <location>
        <begin position="98"/>
        <end position="120"/>
    </location>
</feature>
<keyword evidence="2" id="KW-0812">Transmembrane</keyword>
<evidence type="ECO:0000313" key="4">
    <source>
        <dbReference type="Proteomes" id="UP000578688"/>
    </source>
</evidence>
<feature type="transmembrane region" description="Helical" evidence="2">
    <location>
        <begin position="70"/>
        <end position="91"/>
    </location>
</feature>
<evidence type="ECO:0000256" key="2">
    <source>
        <dbReference type="SAM" id="Phobius"/>
    </source>
</evidence>
<feature type="transmembrane region" description="Helical" evidence="2">
    <location>
        <begin position="30"/>
        <end position="50"/>
    </location>
</feature>
<keyword evidence="2" id="KW-0472">Membrane</keyword>